<dbReference type="EMBL" id="FODY01000010">
    <property type="protein sequence ID" value="SEP08912.1"/>
    <property type="molecule type" value="Genomic_DNA"/>
</dbReference>
<dbReference type="InterPro" id="IPR003784">
    <property type="entry name" value="BioY"/>
</dbReference>
<name>A0A1H8V0A5_9FIRM</name>
<proteinExistence type="inferred from homology"/>
<evidence type="ECO:0000313" key="5">
    <source>
        <dbReference type="Proteomes" id="UP000198847"/>
    </source>
</evidence>
<evidence type="ECO:0000256" key="3">
    <source>
        <dbReference type="SAM" id="Phobius"/>
    </source>
</evidence>
<feature type="transmembrane region" description="Helical" evidence="3">
    <location>
        <begin position="110"/>
        <end position="134"/>
    </location>
</feature>
<keyword evidence="2 3" id="KW-0472">Membrane</keyword>
<evidence type="ECO:0000256" key="1">
    <source>
        <dbReference type="ARBA" id="ARBA00010692"/>
    </source>
</evidence>
<dbReference type="OrthoDB" id="9803495at2"/>
<reference evidence="4 5" key="1">
    <citation type="submission" date="2016-10" db="EMBL/GenBank/DDBJ databases">
        <authorList>
            <person name="de Groot N.N."/>
        </authorList>
    </citation>
    <scope>NUCLEOTIDE SEQUENCE [LARGE SCALE GENOMIC DNA]</scope>
    <source>
        <strain evidence="4 5">DSM 13305</strain>
    </source>
</reference>
<protein>
    <recommendedName>
        <fullName evidence="2">Biotin transporter</fullName>
    </recommendedName>
</protein>
<keyword evidence="3" id="KW-0812">Transmembrane</keyword>
<dbReference type="Pfam" id="PF02632">
    <property type="entry name" value="BioY"/>
    <property type="match status" value="1"/>
</dbReference>
<keyword evidence="3" id="KW-1133">Transmembrane helix</keyword>
<evidence type="ECO:0000256" key="2">
    <source>
        <dbReference type="PIRNR" id="PIRNR016661"/>
    </source>
</evidence>
<keyword evidence="2" id="KW-0813">Transport</keyword>
<feature type="transmembrane region" description="Helical" evidence="3">
    <location>
        <begin position="31"/>
        <end position="48"/>
    </location>
</feature>
<dbReference type="PIRSF" id="PIRSF016661">
    <property type="entry name" value="BioY"/>
    <property type="match status" value="1"/>
</dbReference>
<gene>
    <name evidence="4" type="ORF">SAMN04490178_11013</name>
</gene>
<feature type="transmembrane region" description="Helical" evidence="3">
    <location>
        <begin position="53"/>
        <end position="71"/>
    </location>
</feature>
<feature type="transmembrane region" description="Helical" evidence="3">
    <location>
        <begin position="77"/>
        <end position="98"/>
    </location>
</feature>
<organism evidence="4 5">
    <name type="scientific">Propionispora vibrioides</name>
    <dbReference type="NCBI Taxonomy" id="112903"/>
    <lineage>
        <taxon>Bacteria</taxon>
        <taxon>Bacillati</taxon>
        <taxon>Bacillota</taxon>
        <taxon>Negativicutes</taxon>
        <taxon>Selenomonadales</taxon>
        <taxon>Sporomusaceae</taxon>
        <taxon>Propionispora</taxon>
    </lineage>
</organism>
<keyword evidence="2" id="KW-1003">Cell membrane</keyword>
<sequence>MKLSLRDMLLIAIFAALTAVGAFIKIPTPIVPYTLQFLFCAYAGILLGSRQGLYSQALYILLGLIGIPVFVNGGGPAYILQPTFGYLLGFALCAYVIGKCMERFGAAVTFVKLLGAVLLGLFLIYLIGVPYLYLIVNLYLGKSMALSKALAVGFIPYIIPDMILSVLIAATGVKVLAILRRTGFIKNSA</sequence>
<keyword evidence="5" id="KW-1185">Reference proteome</keyword>
<dbReference type="Proteomes" id="UP000198847">
    <property type="component" value="Unassembled WGS sequence"/>
</dbReference>
<evidence type="ECO:0000313" key="4">
    <source>
        <dbReference type="EMBL" id="SEP08912.1"/>
    </source>
</evidence>
<dbReference type="RefSeq" id="WP_091746397.1">
    <property type="nucleotide sequence ID" value="NZ_FODY01000010.1"/>
</dbReference>
<dbReference type="STRING" id="112903.SAMN04490178_11013"/>
<dbReference type="GO" id="GO:0005886">
    <property type="term" value="C:plasma membrane"/>
    <property type="evidence" value="ECO:0007669"/>
    <property type="project" value="UniProtKB-SubCell"/>
</dbReference>
<accession>A0A1H8V0A5</accession>
<dbReference type="GO" id="GO:0015225">
    <property type="term" value="F:biotin transmembrane transporter activity"/>
    <property type="evidence" value="ECO:0007669"/>
    <property type="project" value="UniProtKB-UniRule"/>
</dbReference>
<comment type="similarity">
    <text evidence="1 2">Belongs to the BioY family.</text>
</comment>
<dbReference type="PANTHER" id="PTHR34295">
    <property type="entry name" value="BIOTIN TRANSPORTER BIOY"/>
    <property type="match status" value="1"/>
</dbReference>
<dbReference type="Gene3D" id="1.10.1760.20">
    <property type="match status" value="1"/>
</dbReference>
<comment type="subcellular location">
    <subcellularLocation>
        <location evidence="2">Cell membrane</location>
        <topology evidence="2">Multi-pass membrane protein</topology>
    </subcellularLocation>
</comment>
<dbReference type="AlphaFoldDB" id="A0A1H8V0A5"/>
<dbReference type="PANTHER" id="PTHR34295:SF1">
    <property type="entry name" value="BIOTIN TRANSPORTER BIOY"/>
    <property type="match status" value="1"/>
</dbReference>
<feature type="transmembrane region" description="Helical" evidence="3">
    <location>
        <begin position="154"/>
        <end position="179"/>
    </location>
</feature>